<dbReference type="GO" id="GO:0016705">
    <property type="term" value="F:oxidoreductase activity, acting on paired donors, with incorporation or reduction of molecular oxygen"/>
    <property type="evidence" value="ECO:0007669"/>
    <property type="project" value="InterPro"/>
</dbReference>
<keyword evidence="11 14" id="KW-0472">Membrane</keyword>
<evidence type="ECO:0000256" key="9">
    <source>
        <dbReference type="ARBA" id="ARBA00023004"/>
    </source>
</evidence>
<proteinExistence type="inferred from homology"/>
<keyword evidence="10 13" id="KW-0503">Monooxygenase</keyword>
<dbReference type="GO" id="GO:0020037">
    <property type="term" value="F:heme binding"/>
    <property type="evidence" value="ECO:0007669"/>
    <property type="project" value="InterPro"/>
</dbReference>
<dbReference type="Gene3D" id="1.10.630.10">
    <property type="entry name" value="Cytochrome P450"/>
    <property type="match status" value="1"/>
</dbReference>
<keyword evidence="9 12" id="KW-0408">Iron</keyword>
<keyword evidence="16" id="KW-1185">Reference proteome</keyword>
<comment type="caution">
    <text evidence="15">The sequence shown here is derived from an EMBL/GenBank/DDBJ whole genome shotgun (WGS) entry which is preliminary data.</text>
</comment>
<evidence type="ECO:0000256" key="12">
    <source>
        <dbReference type="PIRSR" id="PIRSR602403-1"/>
    </source>
</evidence>
<dbReference type="InterPro" id="IPR002403">
    <property type="entry name" value="Cyt_P450_E_grp-IV"/>
</dbReference>
<evidence type="ECO:0000256" key="10">
    <source>
        <dbReference type="ARBA" id="ARBA00023033"/>
    </source>
</evidence>
<dbReference type="GO" id="GO:0004497">
    <property type="term" value="F:monooxygenase activity"/>
    <property type="evidence" value="ECO:0007669"/>
    <property type="project" value="UniProtKB-KW"/>
</dbReference>
<comment type="cofactor">
    <cofactor evidence="1 12">
        <name>heme</name>
        <dbReference type="ChEBI" id="CHEBI:30413"/>
    </cofactor>
</comment>
<dbReference type="EMBL" id="JAACJM010000014">
    <property type="protein sequence ID" value="KAF5369084.1"/>
    <property type="molecule type" value="Genomic_DNA"/>
</dbReference>
<dbReference type="PANTHER" id="PTHR46206:SF5">
    <property type="entry name" value="P450, PUTATIVE (EUROFUNG)-RELATED"/>
    <property type="match status" value="1"/>
</dbReference>
<dbReference type="InterPro" id="IPR001128">
    <property type="entry name" value="Cyt_P450"/>
</dbReference>
<dbReference type="OrthoDB" id="1844152at2759"/>
<dbReference type="PROSITE" id="PS00086">
    <property type="entry name" value="CYTOCHROME_P450"/>
    <property type="match status" value="1"/>
</dbReference>
<keyword evidence="6 12" id="KW-0479">Metal-binding</keyword>
<dbReference type="CDD" id="cd11041">
    <property type="entry name" value="CYP503A1-like"/>
    <property type="match status" value="1"/>
</dbReference>
<dbReference type="SUPFAM" id="SSF48264">
    <property type="entry name" value="Cytochrome P450"/>
    <property type="match status" value="1"/>
</dbReference>
<evidence type="ECO:0000256" key="6">
    <source>
        <dbReference type="ARBA" id="ARBA00022723"/>
    </source>
</evidence>
<dbReference type="AlphaFoldDB" id="A0A8H5LTT5"/>
<evidence type="ECO:0000256" key="7">
    <source>
        <dbReference type="ARBA" id="ARBA00022989"/>
    </source>
</evidence>
<feature type="transmembrane region" description="Helical" evidence="14">
    <location>
        <begin position="12"/>
        <end position="30"/>
    </location>
</feature>
<sequence length="509" mass="57576">MFDALKAQITKTPLTVVAMLGAVVILLNFFDSYRRARKLDGIPTVGPSGIFSSYIGAWRLFREGRKMVQEGYDKYHGGAFRVPMLNHWQVVVTSPEMINDIKRAPNDVLSFMGAIQQLMQIEHTMGKAIHTDPYHIDVIKNSLTRSISSKLESIVEEVAYAFQDELPASDDWIKIPAMEVIRRVVCRASNRVFVGAPLCRNLDYMDLNIKFAMDVAFSGLFVNVFPGFMRSTVARWISPTSRSINRAIKHVGPVIQERLDKEKEYGGEWPGKPNDFLSWLLAQAQGYQRSIRDLTLRILSVNFAAIHTTSMAFANGLYVLAAHPEYLQPLREEVELVVAEYGWTKTAMGKMRKLDSFLKESERLMGSGAIGMHRLTLKEFTFSDGTTVPAGTIIAVASNAVHHDQSKYSKPYEFDGFRYSLMREEDGEGIKHQMATPDHENWLLFGAGHHACPGRFFAVNELKLMLSLLILNYDVKFEKEGEIPPSTWFATNNMPSSKVEVMFRKRAKV</sequence>
<protein>
    <recommendedName>
        <fullName evidence="17">Cytochrome P450</fullName>
    </recommendedName>
</protein>
<dbReference type="GO" id="GO:0016020">
    <property type="term" value="C:membrane"/>
    <property type="evidence" value="ECO:0007669"/>
    <property type="project" value="UniProtKB-SubCell"/>
</dbReference>
<evidence type="ECO:0000256" key="14">
    <source>
        <dbReference type="SAM" id="Phobius"/>
    </source>
</evidence>
<comment type="subcellular location">
    <subcellularLocation>
        <location evidence="2">Membrane</location>
    </subcellularLocation>
</comment>
<dbReference type="PRINTS" id="PR00465">
    <property type="entry name" value="EP450IV"/>
</dbReference>
<dbReference type="GO" id="GO:0005506">
    <property type="term" value="F:iron ion binding"/>
    <property type="evidence" value="ECO:0007669"/>
    <property type="project" value="InterPro"/>
</dbReference>
<evidence type="ECO:0000313" key="16">
    <source>
        <dbReference type="Proteomes" id="UP000559256"/>
    </source>
</evidence>
<evidence type="ECO:0000256" key="5">
    <source>
        <dbReference type="ARBA" id="ARBA00022692"/>
    </source>
</evidence>
<evidence type="ECO:0000256" key="2">
    <source>
        <dbReference type="ARBA" id="ARBA00004370"/>
    </source>
</evidence>
<dbReference type="InterPro" id="IPR036396">
    <property type="entry name" value="Cyt_P450_sf"/>
</dbReference>
<evidence type="ECO:0000313" key="15">
    <source>
        <dbReference type="EMBL" id="KAF5369084.1"/>
    </source>
</evidence>
<reference evidence="15 16" key="1">
    <citation type="journal article" date="2020" name="ISME J.">
        <title>Uncovering the hidden diversity of litter-decomposition mechanisms in mushroom-forming fungi.</title>
        <authorList>
            <person name="Floudas D."/>
            <person name="Bentzer J."/>
            <person name="Ahren D."/>
            <person name="Johansson T."/>
            <person name="Persson P."/>
            <person name="Tunlid A."/>
        </authorList>
    </citation>
    <scope>NUCLEOTIDE SEQUENCE [LARGE SCALE GENOMIC DNA]</scope>
    <source>
        <strain evidence="15 16">CBS 291.85</strain>
    </source>
</reference>
<evidence type="ECO:0000256" key="3">
    <source>
        <dbReference type="ARBA" id="ARBA00010617"/>
    </source>
</evidence>
<keyword evidence="5 14" id="KW-0812">Transmembrane</keyword>
<dbReference type="PANTHER" id="PTHR46206">
    <property type="entry name" value="CYTOCHROME P450"/>
    <property type="match status" value="1"/>
</dbReference>
<dbReference type="InterPro" id="IPR017972">
    <property type="entry name" value="Cyt_P450_CS"/>
</dbReference>
<keyword evidence="4 12" id="KW-0349">Heme</keyword>
<evidence type="ECO:0000256" key="11">
    <source>
        <dbReference type="ARBA" id="ARBA00023136"/>
    </source>
</evidence>
<keyword evidence="7 14" id="KW-1133">Transmembrane helix</keyword>
<dbReference type="Pfam" id="PF00067">
    <property type="entry name" value="p450"/>
    <property type="match status" value="1"/>
</dbReference>
<keyword evidence="8 13" id="KW-0560">Oxidoreductase</keyword>
<evidence type="ECO:0000256" key="13">
    <source>
        <dbReference type="RuleBase" id="RU000461"/>
    </source>
</evidence>
<evidence type="ECO:0000256" key="4">
    <source>
        <dbReference type="ARBA" id="ARBA00022617"/>
    </source>
</evidence>
<evidence type="ECO:0000256" key="8">
    <source>
        <dbReference type="ARBA" id="ARBA00023002"/>
    </source>
</evidence>
<dbReference type="Proteomes" id="UP000559256">
    <property type="component" value="Unassembled WGS sequence"/>
</dbReference>
<gene>
    <name evidence="15" type="ORF">D9758_002904</name>
</gene>
<evidence type="ECO:0000256" key="1">
    <source>
        <dbReference type="ARBA" id="ARBA00001971"/>
    </source>
</evidence>
<name>A0A8H5LTT5_9AGAR</name>
<accession>A0A8H5LTT5</accession>
<evidence type="ECO:0008006" key="17">
    <source>
        <dbReference type="Google" id="ProtNLM"/>
    </source>
</evidence>
<feature type="binding site" description="axial binding residue" evidence="12">
    <location>
        <position position="452"/>
    </location>
    <ligand>
        <name>heme</name>
        <dbReference type="ChEBI" id="CHEBI:30413"/>
    </ligand>
    <ligandPart>
        <name>Fe</name>
        <dbReference type="ChEBI" id="CHEBI:18248"/>
    </ligandPart>
</feature>
<organism evidence="15 16">
    <name type="scientific">Tetrapyrgos nigripes</name>
    <dbReference type="NCBI Taxonomy" id="182062"/>
    <lineage>
        <taxon>Eukaryota</taxon>
        <taxon>Fungi</taxon>
        <taxon>Dikarya</taxon>
        <taxon>Basidiomycota</taxon>
        <taxon>Agaricomycotina</taxon>
        <taxon>Agaricomycetes</taxon>
        <taxon>Agaricomycetidae</taxon>
        <taxon>Agaricales</taxon>
        <taxon>Marasmiineae</taxon>
        <taxon>Marasmiaceae</taxon>
        <taxon>Tetrapyrgos</taxon>
    </lineage>
</organism>
<comment type="similarity">
    <text evidence="3 13">Belongs to the cytochrome P450 family.</text>
</comment>